<sequence length="345" mass="37078">MLVDGPGTSGAATWQDQRWRDAALSWATTHLERVGRPLAGGPEQPHVRAWSTVFRLPVRGGLAWLKSVGPGSAQEPPLAEALGRWVPDRVVVPLAVDRERRLVLLPDGGPTLRAAGTGGPAAWEVMVRDHARLQIAVAPHADAMVALGVPDHRPERLPALVAELLADDEAQLVGQPGGLTAEVRGQLRARLGNYADACGHLAGGPVPGSLQHDDLHDANVFVAAGRHRFFDWGDASVGHPFLVLLVALRMVAHGLGVPHGDPVLVRLRDAYLDEWRSFGTPGELRELCVLALRVGPLQRALTWRRILHGVHADERAEWADAVPGWTAEQLAPGPLSAEPDRHPGD</sequence>
<name>A0A4Q7Y413_9ACTN</name>
<dbReference type="InterPro" id="IPR011009">
    <property type="entry name" value="Kinase-like_dom_sf"/>
</dbReference>
<accession>A0A4Q7Y413</accession>
<evidence type="ECO:0000313" key="1">
    <source>
        <dbReference type="EMBL" id="RZU31550.1"/>
    </source>
</evidence>
<evidence type="ECO:0000313" key="2">
    <source>
        <dbReference type="Proteomes" id="UP000292507"/>
    </source>
</evidence>
<proteinExistence type="predicted"/>
<dbReference type="Proteomes" id="UP000292507">
    <property type="component" value="Unassembled WGS sequence"/>
</dbReference>
<keyword evidence="2" id="KW-1185">Reference proteome</keyword>
<comment type="caution">
    <text evidence="1">The sequence shown here is derived from an EMBL/GenBank/DDBJ whole genome shotgun (WGS) entry which is preliminary data.</text>
</comment>
<dbReference type="SUPFAM" id="SSF56112">
    <property type="entry name" value="Protein kinase-like (PK-like)"/>
    <property type="match status" value="1"/>
</dbReference>
<reference evidence="1 2" key="1">
    <citation type="submission" date="2019-02" db="EMBL/GenBank/DDBJ databases">
        <title>Sequencing the genomes of 1000 actinobacteria strains.</title>
        <authorList>
            <person name="Klenk H.-P."/>
        </authorList>
    </citation>
    <scope>NUCLEOTIDE SEQUENCE [LARGE SCALE GENOMIC DNA]</scope>
    <source>
        <strain evidence="1 2">DSM 44509</strain>
    </source>
</reference>
<organism evidence="1 2">
    <name type="scientific">Blastococcus saxobsidens</name>
    <dbReference type="NCBI Taxonomy" id="138336"/>
    <lineage>
        <taxon>Bacteria</taxon>
        <taxon>Bacillati</taxon>
        <taxon>Actinomycetota</taxon>
        <taxon>Actinomycetes</taxon>
        <taxon>Geodermatophilales</taxon>
        <taxon>Geodermatophilaceae</taxon>
        <taxon>Blastococcus</taxon>
    </lineage>
</organism>
<dbReference type="EMBL" id="SHKV01000001">
    <property type="protein sequence ID" value="RZU31550.1"/>
    <property type="molecule type" value="Genomic_DNA"/>
</dbReference>
<protein>
    <submittedName>
        <fullName evidence="1">Phosphotransferase family enzyme</fullName>
    </submittedName>
</protein>
<gene>
    <name evidence="1" type="ORF">BKA19_1220</name>
</gene>
<dbReference type="GO" id="GO:0016740">
    <property type="term" value="F:transferase activity"/>
    <property type="evidence" value="ECO:0007669"/>
    <property type="project" value="UniProtKB-KW"/>
</dbReference>
<dbReference type="OrthoDB" id="101887at2"/>
<keyword evidence="1" id="KW-0808">Transferase</keyword>
<dbReference type="AlphaFoldDB" id="A0A4Q7Y413"/>
<dbReference type="RefSeq" id="WP_104529924.1">
    <property type="nucleotide sequence ID" value="NZ_POQT01000037.1"/>
</dbReference>